<evidence type="ECO:0000256" key="1">
    <source>
        <dbReference type="SAM" id="MobiDB-lite"/>
    </source>
</evidence>
<accession>A0A0V7ZEI5</accession>
<keyword evidence="2" id="KW-0812">Transmembrane</keyword>
<dbReference type="OrthoDB" id="506407at2"/>
<organism evidence="4 5">
    <name type="scientific">Mastigocoleus testarum BC008</name>
    <dbReference type="NCBI Taxonomy" id="371196"/>
    <lineage>
        <taxon>Bacteria</taxon>
        <taxon>Bacillati</taxon>
        <taxon>Cyanobacteriota</taxon>
        <taxon>Cyanophyceae</taxon>
        <taxon>Nostocales</taxon>
        <taxon>Hapalosiphonaceae</taxon>
        <taxon>Mastigocoleus</taxon>
    </lineage>
</organism>
<evidence type="ECO:0000313" key="4">
    <source>
        <dbReference type="EMBL" id="KST62903.1"/>
    </source>
</evidence>
<proteinExistence type="predicted"/>
<feature type="compositionally biased region" description="Polar residues" evidence="1">
    <location>
        <begin position="480"/>
        <end position="495"/>
    </location>
</feature>
<dbReference type="RefSeq" id="WP_027841741.1">
    <property type="nucleotide sequence ID" value="NZ_LMTZ01000148.1"/>
</dbReference>
<dbReference type="Proteomes" id="UP000053372">
    <property type="component" value="Unassembled WGS sequence"/>
</dbReference>
<evidence type="ECO:0000313" key="5">
    <source>
        <dbReference type="Proteomes" id="UP000053372"/>
    </source>
</evidence>
<feature type="region of interest" description="Disordered" evidence="1">
    <location>
        <begin position="445"/>
        <end position="498"/>
    </location>
</feature>
<comment type="caution">
    <text evidence="4">The sequence shown here is derived from an EMBL/GenBank/DDBJ whole genome shotgun (WGS) entry which is preliminary data.</text>
</comment>
<keyword evidence="2" id="KW-1133">Transmembrane helix</keyword>
<evidence type="ECO:0000313" key="3">
    <source>
        <dbReference type="EMBL" id="KST62851.1"/>
    </source>
</evidence>
<sequence>MSYVSLLKTIPDFFSQPVGIAALASVGIHGVIAFLLPLMPVETKKTKEVKIPKTVGLVELDQADRQRIPQTNSTNVTPNLQPNIQTAVQLPEFATKATPLPRLAPPPLVTPPVASNQIMPPLPVSRSELGIDPLPKNRQVKTRQSNPFRIRPEDRFGAKKSWSASRPELNFEDPVKNSNAGANQKLRAKVATGTNTRNNTQKDLQASLPKVNPAAMPAGLPGKPIPVSGDVTSVSALPRGNQVLNDSSRGFNVTNNTNPLTSGTRLVTGVTNSPQVNNVQTAQVKVKSPSRKKVITEPELIARAKQITPNIQMQAVPLQPSLDLPTGEKATNVKGGLVVDGDGKINYFELLDKSVSSNLKVAIRDYFKNYFQKNPIKATGKPKYFSFNAVFEPSDTLNLRERLRAIKDQRGLKVSPSPSGAVPGSRITNTEKLSSSPIVIQSVVRTDKATDNPGNNQTSYNQTSQPGFLSQRSLIIPENSKGNLENRTQVSSSSKENQRNLILRLRKLREQRQIKTKTSDFQ</sequence>
<reference evidence="4 5" key="1">
    <citation type="journal article" date="2015" name="Genome Announc.">
        <title>Draft Genome of the Euendolithic (true boring) Cyanobacterium Mastigocoleus testarum strain BC008.</title>
        <authorList>
            <person name="Guida B.S."/>
            <person name="Garcia-Pichel F."/>
        </authorList>
    </citation>
    <scope>NUCLEOTIDE SEQUENCE [LARGE SCALE GENOMIC DNA]</scope>
    <source>
        <strain evidence="4 5">BC008</strain>
    </source>
</reference>
<keyword evidence="2" id="KW-0472">Membrane</keyword>
<feature type="region of interest" description="Disordered" evidence="1">
    <location>
        <begin position="409"/>
        <end position="429"/>
    </location>
</feature>
<name>A0A0V7ZEI5_9CYAN</name>
<gene>
    <name evidence="3" type="ORF">BC008_11055</name>
    <name evidence="4" type="ORF">BC008_11340</name>
</gene>
<feature type="compositionally biased region" description="Polar residues" evidence="1">
    <location>
        <begin position="452"/>
        <end position="473"/>
    </location>
</feature>
<feature type="region of interest" description="Disordered" evidence="1">
    <location>
        <begin position="242"/>
        <end position="263"/>
    </location>
</feature>
<evidence type="ECO:0000256" key="2">
    <source>
        <dbReference type="SAM" id="Phobius"/>
    </source>
</evidence>
<dbReference type="EMBL" id="LMTZ01000149">
    <property type="protein sequence ID" value="KST62851.1"/>
    <property type="molecule type" value="Genomic_DNA"/>
</dbReference>
<feature type="transmembrane region" description="Helical" evidence="2">
    <location>
        <begin position="20"/>
        <end position="41"/>
    </location>
</feature>
<feature type="compositionally biased region" description="Low complexity" evidence="1">
    <location>
        <begin position="414"/>
        <end position="425"/>
    </location>
</feature>
<protein>
    <submittedName>
        <fullName evidence="4">Uncharacterized protein</fullName>
    </submittedName>
</protein>
<dbReference type="EMBL" id="LMTZ01000148">
    <property type="protein sequence ID" value="KST62903.1"/>
    <property type="molecule type" value="Genomic_DNA"/>
</dbReference>
<dbReference type="AlphaFoldDB" id="A0A0V7ZEI5"/>
<keyword evidence="5" id="KW-1185">Reference proteome</keyword>